<feature type="region of interest" description="Disordered" evidence="1">
    <location>
        <begin position="75"/>
        <end position="103"/>
    </location>
</feature>
<protein>
    <submittedName>
        <fullName evidence="2">Uncharacterized protein</fullName>
    </submittedName>
</protein>
<feature type="compositionally biased region" description="Acidic residues" evidence="1">
    <location>
        <begin position="86"/>
        <end position="96"/>
    </location>
</feature>
<dbReference type="EMBL" id="LAZR01063282">
    <property type="protein sequence ID" value="KKK59806.1"/>
    <property type="molecule type" value="Genomic_DNA"/>
</dbReference>
<evidence type="ECO:0000313" key="2">
    <source>
        <dbReference type="EMBL" id="KKK59806.1"/>
    </source>
</evidence>
<reference evidence="2" key="1">
    <citation type="journal article" date="2015" name="Nature">
        <title>Complex archaea that bridge the gap between prokaryotes and eukaryotes.</title>
        <authorList>
            <person name="Spang A."/>
            <person name="Saw J.H."/>
            <person name="Jorgensen S.L."/>
            <person name="Zaremba-Niedzwiedzka K."/>
            <person name="Martijn J."/>
            <person name="Lind A.E."/>
            <person name="van Eijk R."/>
            <person name="Schleper C."/>
            <person name="Guy L."/>
            <person name="Ettema T.J."/>
        </authorList>
    </citation>
    <scope>NUCLEOTIDE SEQUENCE</scope>
</reference>
<dbReference type="AlphaFoldDB" id="A0A0F8ZIM3"/>
<comment type="caution">
    <text evidence="2">The sequence shown here is derived from an EMBL/GenBank/DDBJ whole genome shotgun (WGS) entry which is preliminary data.</text>
</comment>
<organism evidence="2">
    <name type="scientific">marine sediment metagenome</name>
    <dbReference type="NCBI Taxonomy" id="412755"/>
    <lineage>
        <taxon>unclassified sequences</taxon>
        <taxon>metagenomes</taxon>
        <taxon>ecological metagenomes</taxon>
    </lineage>
</organism>
<proteinExistence type="predicted"/>
<name>A0A0F8ZIM3_9ZZZZ</name>
<accession>A0A0F8ZIM3</accession>
<sequence>MSHWDLRTPLLTDDELGNWETEVIRDVVRAQAAKIVEWLEDNSVPYEPTTSYELEQAIEADLKFPLRGGLLKPRAGRIRERSTERPDDDEIAELESTDEHTAI</sequence>
<gene>
    <name evidence="2" type="ORF">LCGC14_3030670</name>
</gene>
<evidence type="ECO:0000256" key="1">
    <source>
        <dbReference type="SAM" id="MobiDB-lite"/>
    </source>
</evidence>